<evidence type="ECO:0000256" key="2">
    <source>
        <dbReference type="SAM" id="Phobius"/>
    </source>
</evidence>
<feature type="coiled-coil region" evidence="1">
    <location>
        <begin position="45"/>
        <end position="98"/>
    </location>
</feature>
<dbReference type="InParanoid" id="A0A395JJD5"/>
<reference evidence="3 4" key="1">
    <citation type="submission" date="2018-06" db="EMBL/GenBank/DDBJ databases">
        <title>Genomic Encyclopedia of Type Strains, Phase IV (KMG-IV): sequencing the most valuable type-strain genomes for metagenomic binning, comparative biology and taxonomic classification.</title>
        <authorList>
            <person name="Goeker M."/>
        </authorList>
    </citation>
    <scope>NUCLEOTIDE SEQUENCE [LARGE SCALE GENOMIC DNA]</scope>
    <source>
        <strain evidence="3 4">DSM 24032</strain>
    </source>
</reference>
<sequence length="228" mass="25113">MKNIKASEHSDIFSESMIVDYVGGHIEDDTVRADFEKKLANNARLKRAVDEERQLRDALHSLEHASAEHEVTSSEDGLEKLFAKLDEVEDDAAIQQHQDSKTGFRVVSRNWFAGAGIAASLAFVAMLLVGTEVTTTTSDFTLLSDPQSATQADFNDLVKARRVAQVWLVNELPAAELTRLFGQYQLTLISRAGAAWIVASSTPLSDQQLTQLEAVASFKQVSLISYNN</sequence>
<keyword evidence="2" id="KW-0472">Membrane</keyword>
<dbReference type="AlphaFoldDB" id="A0A395JJD5"/>
<keyword evidence="4" id="KW-1185">Reference proteome</keyword>
<evidence type="ECO:0000313" key="3">
    <source>
        <dbReference type="EMBL" id="RBP50619.1"/>
    </source>
</evidence>
<protein>
    <submittedName>
        <fullName evidence="3">Uncharacterized protein</fullName>
    </submittedName>
</protein>
<organism evidence="3 4">
    <name type="scientific">Arenicella xantha</name>
    <dbReference type="NCBI Taxonomy" id="644221"/>
    <lineage>
        <taxon>Bacteria</taxon>
        <taxon>Pseudomonadati</taxon>
        <taxon>Pseudomonadota</taxon>
        <taxon>Gammaproteobacteria</taxon>
        <taxon>Arenicellales</taxon>
        <taxon>Arenicellaceae</taxon>
        <taxon>Arenicella</taxon>
    </lineage>
</organism>
<keyword evidence="2" id="KW-1133">Transmembrane helix</keyword>
<dbReference type="RefSeq" id="WP_113953465.1">
    <property type="nucleotide sequence ID" value="NZ_QNRT01000002.1"/>
</dbReference>
<evidence type="ECO:0000256" key="1">
    <source>
        <dbReference type="SAM" id="Coils"/>
    </source>
</evidence>
<comment type="caution">
    <text evidence="3">The sequence shown here is derived from an EMBL/GenBank/DDBJ whole genome shotgun (WGS) entry which is preliminary data.</text>
</comment>
<accession>A0A395JJD5</accession>
<dbReference type="Proteomes" id="UP000253083">
    <property type="component" value="Unassembled WGS sequence"/>
</dbReference>
<feature type="transmembrane region" description="Helical" evidence="2">
    <location>
        <begin position="111"/>
        <end position="130"/>
    </location>
</feature>
<gene>
    <name evidence="3" type="ORF">DFR28_10230</name>
</gene>
<keyword evidence="2" id="KW-0812">Transmembrane</keyword>
<evidence type="ECO:0000313" key="4">
    <source>
        <dbReference type="Proteomes" id="UP000253083"/>
    </source>
</evidence>
<dbReference type="EMBL" id="QNRT01000002">
    <property type="protein sequence ID" value="RBP50619.1"/>
    <property type="molecule type" value="Genomic_DNA"/>
</dbReference>
<proteinExistence type="predicted"/>
<name>A0A395JJD5_9GAMM</name>
<keyword evidence="1" id="KW-0175">Coiled coil</keyword>